<sequence>MDDQACPKCKTTKYRNPSLKLMVNVCGHNLCESCVELLFVKGSGSCPECGVPLRRNNFRVQLFENPMVEKEVDIRKRILRDYNKKEEDFDSLDEYNNYLEEIETIIYNLSNNIDIINTNKRIEQYKKENKDVILKNKQRMGREEFELEQMLEIEKEQEEARKQELTKLEQENRRKKAQAKEDLIDELMFSNEDGAAIVSQFAKQVEETYKEAKVIPPQPKVTSFSSGIQFGSAASVQSQFLPIPKQDEGIPFEYHSPQLQNNGPAPPKFDNLDELGYMKYIRTELPSEKAGGYKSQLACLRALQEALQGLYS</sequence>
<evidence type="ECO:0000256" key="8">
    <source>
        <dbReference type="ARBA" id="ARBA00077720"/>
    </source>
</evidence>
<dbReference type="CDD" id="cd16517">
    <property type="entry name" value="RING-HC_MAT1"/>
    <property type="match status" value="1"/>
</dbReference>
<keyword evidence="5 10" id="KW-0539">Nucleus</keyword>
<dbReference type="SMART" id="SM00184">
    <property type="entry name" value="RING"/>
    <property type="match status" value="1"/>
</dbReference>
<dbReference type="VEuPathDB" id="VectorBase:CSON014083"/>
<keyword evidence="12" id="KW-0175">Coiled coil</keyword>
<dbReference type="EMBL" id="UFQS01000758">
    <property type="protein sequence ID" value="SSX06690.1"/>
    <property type="molecule type" value="Genomic_DNA"/>
</dbReference>
<dbReference type="Gene3D" id="3.30.40.10">
    <property type="entry name" value="Zinc/RING finger domain, C3HC4 (zinc finger)"/>
    <property type="match status" value="1"/>
</dbReference>
<dbReference type="GO" id="GO:0061575">
    <property type="term" value="F:cyclin-dependent protein serine/threonine kinase activator activity"/>
    <property type="evidence" value="ECO:0007669"/>
    <property type="project" value="UniProtKB-UniRule"/>
</dbReference>
<comment type="function">
    <text evidence="10">Stabilizes the cyclin H-CDK7 complex to form a functional CDK-activating kinase (CAK) enzymatic complex.</text>
</comment>
<dbReference type="InterPro" id="IPR015877">
    <property type="entry name" value="MAT1_centre"/>
</dbReference>
<dbReference type="GO" id="GO:0008270">
    <property type="term" value="F:zinc ion binding"/>
    <property type="evidence" value="ECO:0007669"/>
    <property type="project" value="UniProtKB-KW"/>
</dbReference>
<reference evidence="15" key="2">
    <citation type="submission" date="2018-07" db="EMBL/GenBank/DDBJ databases">
        <authorList>
            <person name="Quirk P.G."/>
            <person name="Krulwich T.A."/>
        </authorList>
    </citation>
    <scope>NUCLEOTIDE SEQUENCE</scope>
</reference>
<dbReference type="AlphaFoldDB" id="A0A336L0K7"/>
<keyword evidence="10" id="KW-0805">Transcription regulation</keyword>
<comment type="subunit">
    <text evidence="10">Associates with CDK7 and cyclin H.</text>
</comment>
<dbReference type="GO" id="GO:0005675">
    <property type="term" value="C:transcription factor TFIIH holo complex"/>
    <property type="evidence" value="ECO:0007669"/>
    <property type="project" value="UniProtKB-UniRule"/>
</dbReference>
<evidence type="ECO:0000256" key="3">
    <source>
        <dbReference type="ARBA" id="ARBA00022771"/>
    </source>
</evidence>
<evidence type="ECO:0000313" key="14">
    <source>
        <dbReference type="EMBL" id="SSX06690.1"/>
    </source>
</evidence>
<feature type="domain" description="RING-type" evidence="13">
    <location>
        <begin position="6"/>
        <end position="49"/>
    </location>
</feature>
<dbReference type="VEuPathDB" id="VectorBase:CSON014255"/>
<evidence type="ECO:0000256" key="1">
    <source>
        <dbReference type="ARBA" id="ARBA00004123"/>
    </source>
</evidence>
<evidence type="ECO:0000256" key="6">
    <source>
        <dbReference type="ARBA" id="ARBA00074719"/>
    </source>
</evidence>
<dbReference type="Pfam" id="PF17121">
    <property type="entry name" value="zf-C3HC4_5"/>
    <property type="match status" value="1"/>
</dbReference>
<evidence type="ECO:0000256" key="4">
    <source>
        <dbReference type="ARBA" id="ARBA00022833"/>
    </source>
</evidence>
<dbReference type="SUPFAM" id="SSF57850">
    <property type="entry name" value="RING/U-box"/>
    <property type="match status" value="1"/>
</dbReference>
<dbReference type="EMBL" id="UFQT01000758">
    <property type="protein sequence ID" value="SSX27036.1"/>
    <property type="molecule type" value="Genomic_DNA"/>
</dbReference>
<evidence type="ECO:0000256" key="12">
    <source>
        <dbReference type="SAM" id="Coils"/>
    </source>
</evidence>
<dbReference type="InterPro" id="IPR057657">
    <property type="entry name" value="MAT1_CAK-anch"/>
</dbReference>
<organism evidence="14">
    <name type="scientific">Culicoides sonorensis</name>
    <name type="common">Biting midge</name>
    <dbReference type="NCBI Taxonomy" id="179676"/>
    <lineage>
        <taxon>Eukaryota</taxon>
        <taxon>Metazoa</taxon>
        <taxon>Ecdysozoa</taxon>
        <taxon>Arthropoda</taxon>
        <taxon>Hexapoda</taxon>
        <taxon>Insecta</taxon>
        <taxon>Pterygota</taxon>
        <taxon>Neoptera</taxon>
        <taxon>Endopterygota</taxon>
        <taxon>Diptera</taxon>
        <taxon>Nematocera</taxon>
        <taxon>Chironomoidea</taxon>
        <taxon>Ceratopogonidae</taxon>
        <taxon>Ceratopogoninae</taxon>
        <taxon>Culicoides</taxon>
        <taxon>Monoculicoides</taxon>
    </lineage>
</organism>
<protein>
    <recommendedName>
        <fullName evidence="6 10">CDK-activating kinase assembly factor MAT1</fullName>
    </recommendedName>
    <alternativeName>
        <fullName evidence="9 10">CDK7/cyclin-H assembly factor</fullName>
    </alternativeName>
    <alternativeName>
        <fullName evidence="7 10">Menage a trois</fullName>
    </alternativeName>
    <alternativeName>
        <fullName evidence="8 10">RING finger protein MAT1</fullName>
    </alternativeName>
</protein>
<evidence type="ECO:0000313" key="15">
    <source>
        <dbReference type="EMBL" id="SSX27036.1"/>
    </source>
</evidence>
<keyword evidence="10" id="KW-0804">Transcription</keyword>
<comment type="subcellular location">
    <subcellularLocation>
        <location evidence="1 10">Nucleus</location>
    </subcellularLocation>
</comment>
<dbReference type="PIRSF" id="PIRSF003338">
    <property type="entry name" value="MAT1_metazoa"/>
    <property type="match status" value="1"/>
</dbReference>
<evidence type="ECO:0000256" key="2">
    <source>
        <dbReference type="ARBA" id="ARBA00022723"/>
    </source>
</evidence>
<dbReference type="PROSITE" id="PS00518">
    <property type="entry name" value="ZF_RING_1"/>
    <property type="match status" value="1"/>
</dbReference>
<evidence type="ECO:0000256" key="9">
    <source>
        <dbReference type="ARBA" id="ARBA00083888"/>
    </source>
</evidence>
<evidence type="ECO:0000259" key="13">
    <source>
        <dbReference type="PROSITE" id="PS50089"/>
    </source>
</evidence>
<evidence type="ECO:0000256" key="11">
    <source>
        <dbReference type="PROSITE-ProRule" id="PRU00175"/>
    </source>
</evidence>
<dbReference type="PROSITE" id="PS50089">
    <property type="entry name" value="ZF_RING_2"/>
    <property type="match status" value="1"/>
</dbReference>
<keyword evidence="10" id="KW-0131">Cell cycle</keyword>
<dbReference type="FunFam" id="3.30.40.10:FF:000037">
    <property type="entry name" value="Cdk-activating kinase assembly factor MAT1, centre"/>
    <property type="match status" value="1"/>
</dbReference>
<dbReference type="InterPro" id="IPR017907">
    <property type="entry name" value="Znf_RING_CS"/>
</dbReference>
<reference evidence="14" key="1">
    <citation type="submission" date="2018-04" db="EMBL/GenBank/DDBJ databases">
        <authorList>
            <person name="Go L.Y."/>
            <person name="Mitchell J.A."/>
        </authorList>
    </citation>
    <scope>NUCLEOTIDE SEQUENCE</scope>
    <source>
        <tissue evidence="14">Whole organism</tissue>
    </source>
</reference>
<dbReference type="PANTHER" id="PTHR12683:SF13">
    <property type="entry name" value="CDK-ACTIVATING KINASE ASSEMBLY FACTOR MAT1"/>
    <property type="match status" value="1"/>
</dbReference>
<keyword evidence="4" id="KW-0862">Zinc</keyword>
<keyword evidence="3 11" id="KW-0863">Zinc-finger</keyword>
<gene>
    <name evidence="14" type="primary">CSON014083</name>
    <name evidence="16" type="synonym">CSON014255</name>
</gene>
<evidence type="ECO:0000256" key="5">
    <source>
        <dbReference type="ARBA" id="ARBA00023242"/>
    </source>
</evidence>
<evidence type="ECO:0000256" key="10">
    <source>
        <dbReference type="PIRNR" id="PIRNR003338"/>
    </source>
</evidence>
<dbReference type="InterPro" id="IPR004575">
    <property type="entry name" value="MAT1/Tfb3"/>
</dbReference>
<name>A0A336L0K7_CULSO</name>
<evidence type="ECO:0000256" key="7">
    <source>
        <dbReference type="ARBA" id="ARBA00077380"/>
    </source>
</evidence>
<feature type="coiled-coil region" evidence="12">
    <location>
        <begin position="115"/>
        <end position="185"/>
    </location>
</feature>
<evidence type="ECO:0000313" key="16">
    <source>
        <dbReference type="EMBL" id="SSX27189.1"/>
    </source>
</evidence>
<dbReference type="Pfam" id="PF25811">
    <property type="entry name" value="CAK-anch_MAT1"/>
    <property type="match status" value="1"/>
</dbReference>
<keyword evidence="2" id="KW-0479">Metal-binding</keyword>
<dbReference type="NCBIfam" id="TIGR00570">
    <property type="entry name" value="cdk7"/>
    <property type="match status" value="1"/>
</dbReference>
<dbReference type="PANTHER" id="PTHR12683">
    <property type="entry name" value="CDK-ACTIVATING KINASE ASSEMBLY FACTOR MAT1"/>
    <property type="match status" value="1"/>
</dbReference>
<dbReference type="InterPro" id="IPR001841">
    <property type="entry name" value="Znf_RING"/>
</dbReference>
<dbReference type="InterPro" id="IPR013083">
    <property type="entry name" value="Znf_RING/FYVE/PHD"/>
</dbReference>
<accession>A0A336L0K7</accession>
<dbReference type="GO" id="GO:0006289">
    <property type="term" value="P:nucleotide-excision repair"/>
    <property type="evidence" value="ECO:0007669"/>
    <property type="project" value="InterPro"/>
</dbReference>
<dbReference type="GO" id="GO:0006357">
    <property type="term" value="P:regulation of transcription by RNA polymerase II"/>
    <property type="evidence" value="ECO:0007669"/>
    <property type="project" value="TreeGrafter"/>
</dbReference>
<dbReference type="Pfam" id="PF06391">
    <property type="entry name" value="MAT1"/>
    <property type="match status" value="1"/>
</dbReference>
<proteinExistence type="predicted"/>
<dbReference type="EMBL" id="UFQT01000782">
    <property type="protein sequence ID" value="SSX27189.1"/>
    <property type="molecule type" value="Genomic_DNA"/>
</dbReference>
<dbReference type="OMA" id="QGLYYTA"/>